<evidence type="ECO:0000313" key="1">
    <source>
        <dbReference type="EMBL" id="KAJ9084662.1"/>
    </source>
</evidence>
<name>A0ACC2UE29_9FUNG</name>
<sequence length="125" mass="14211">MMLETGLLETALQILEHLELENDKSVDVWYLYGLGNFLLASASSNEPDLELCKESWGCLAMALRLAERQEYEEAEVLEHIREIQGQLLSADPTLSQCNLEEEEEEPEDLDIPDTDDEYDSEGAME</sequence>
<protein>
    <submittedName>
        <fullName evidence="1">Uncharacterized protein</fullName>
    </submittedName>
</protein>
<accession>A0ACC2UE29</accession>
<proteinExistence type="predicted"/>
<gene>
    <name evidence="1" type="ORF">DSO57_1022028</name>
</gene>
<reference evidence="1" key="1">
    <citation type="submission" date="2022-04" db="EMBL/GenBank/DDBJ databases">
        <title>Genome of the entomopathogenic fungus Entomophthora muscae.</title>
        <authorList>
            <person name="Elya C."/>
            <person name="Lovett B.R."/>
            <person name="Lee E."/>
            <person name="Macias A.M."/>
            <person name="Hajek A.E."/>
            <person name="De Bivort B.L."/>
            <person name="Kasson M.T."/>
            <person name="De Fine Licht H.H."/>
            <person name="Stajich J.E."/>
        </authorList>
    </citation>
    <scope>NUCLEOTIDE SEQUENCE</scope>
    <source>
        <strain evidence="1">Berkeley</strain>
    </source>
</reference>
<dbReference type="EMBL" id="QTSX02000819">
    <property type="protein sequence ID" value="KAJ9084662.1"/>
    <property type="molecule type" value="Genomic_DNA"/>
</dbReference>
<keyword evidence="2" id="KW-1185">Reference proteome</keyword>
<evidence type="ECO:0000313" key="2">
    <source>
        <dbReference type="Proteomes" id="UP001165960"/>
    </source>
</evidence>
<comment type="caution">
    <text evidence="1">The sequence shown here is derived from an EMBL/GenBank/DDBJ whole genome shotgun (WGS) entry which is preliminary data.</text>
</comment>
<dbReference type="Proteomes" id="UP001165960">
    <property type="component" value="Unassembled WGS sequence"/>
</dbReference>
<organism evidence="1 2">
    <name type="scientific">Entomophthora muscae</name>
    <dbReference type="NCBI Taxonomy" id="34485"/>
    <lineage>
        <taxon>Eukaryota</taxon>
        <taxon>Fungi</taxon>
        <taxon>Fungi incertae sedis</taxon>
        <taxon>Zoopagomycota</taxon>
        <taxon>Entomophthoromycotina</taxon>
        <taxon>Entomophthoromycetes</taxon>
        <taxon>Entomophthorales</taxon>
        <taxon>Entomophthoraceae</taxon>
        <taxon>Entomophthora</taxon>
    </lineage>
</organism>